<keyword evidence="3" id="KW-1185">Reference proteome</keyword>
<evidence type="ECO:0000313" key="4">
    <source>
        <dbReference type="RefSeq" id="XP_017772442.1"/>
    </source>
</evidence>
<feature type="region of interest" description="Disordered" evidence="2">
    <location>
        <begin position="363"/>
        <end position="501"/>
    </location>
</feature>
<feature type="compositionally biased region" description="Basic and acidic residues" evidence="2">
    <location>
        <begin position="364"/>
        <end position="377"/>
    </location>
</feature>
<reference evidence="4" key="1">
    <citation type="submission" date="2025-08" db="UniProtKB">
        <authorList>
            <consortium name="RefSeq"/>
        </authorList>
    </citation>
    <scope>IDENTIFICATION</scope>
    <source>
        <tissue evidence="4">Whole Larva</tissue>
    </source>
</reference>
<dbReference type="GeneID" id="108559619"/>
<feature type="coiled-coil region" evidence="1">
    <location>
        <begin position="49"/>
        <end position="76"/>
    </location>
</feature>
<feature type="compositionally biased region" description="Polar residues" evidence="2">
    <location>
        <begin position="440"/>
        <end position="463"/>
    </location>
</feature>
<sequence length="579" mass="65737">MSKSMNMLRTRRRDINVKPNRRLDRKSSRGMIYENEELRLKTININAEIERGQSDIKKLRRENEMLKKEIWCLRDEYARLDKLLKEKDFSSSSTCSSSDSDCCTSCTEEYQEVETCQNLENVQKTNLKNLHVEFDHLSVVPEENSTENSDKNSTRTSIPNEMVIKPDEGYPDFPTHFFAPLPTTSGYDYFMTPPTPPPPPPPPTTFQPEIVPLQKTSSDIIVKLDNQSFNSRSSTTTTFNNGGNLEELLNDIESISKDILKLSTSQTNLAPYKSELNVVLMPTPMPLIGFEKYHNISASCESISNKPEESQLNFPKLEVFPSLLEQPETPKIEIPDPLDFIKDKQVKTCSSRSNLLDLTSSDHISSENEENKLKRNESLLSPEAKKKQKMSIRRKVSIHFKGKKEKKAEVKPPSPGVEVKLKKTPSVDSKRSLEERSKHVSSGSERNSQVMTAKQQLRKSFSVSPDRKHVHVKEQDKKHKKHKKMGSAALKQRRSTISTDRFHRERSFSVCTDRSNMFEQQKLNAPGAGFGSNYSACDSERERTNSVSSCGSARKMSNIPSFPVSGKIPWCGCWGNGCI</sequence>
<evidence type="ECO:0000256" key="2">
    <source>
        <dbReference type="SAM" id="MobiDB-lite"/>
    </source>
</evidence>
<protein>
    <submittedName>
        <fullName evidence="4">Uncharacterized protein LOC108559619 isoform X1</fullName>
    </submittedName>
</protein>
<dbReference type="Proteomes" id="UP000695000">
    <property type="component" value="Unplaced"/>
</dbReference>
<dbReference type="RefSeq" id="XP_017772442.1">
    <property type="nucleotide sequence ID" value="XM_017916953.1"/>
</dbReference>
<feature type="compositionally biased region" description="Basic and acidic residues" evidence="2">
    <location>
        <begin position="428"/>
        <end position="438"/>
    </location>
</feature>
<name>A0ABM1MCZ2_NICVS</name>
<keyword evidence="1" id="KW-0175">Coiled coil</keyword>
<accession>A0ABM1MCZ2</accession>
<proteinExistence type="predicted"/>
<evidence type="ECO:0000313" key="3">
    <source>
        <dbReference type="Proteomes" id="UP000695000"/>
    </source>
</evidence>
<evidence type="ECO:0000256" key="1">
    <source>
        <dbReference type="SAM" id="Coils"/>
    </source>
</evidence>
<organism evidence="3 4">
    <name type="scientific">Nicrophorus vespilloides</name>
    <name type="common">Boreal carrion beetle</name>
    <dbReference type="NCBI Taxonomy" id="110193"/>
    <lineage>
        <taxon>Eukaryota</taxon>
        <taxon>Metazoa</taxon>
        <taxon>Ecdysozoa</taxon>
        <taxon>Arthropoda</taxon>
        <taxon>Hexapoda</taxon>
        <taxon>Insecta</taxon>
        <taxon>Pterygota</taxon>
        <taxon>Neoptera</taxon>
        <taxon>Endopterygota</taxon>
        <taxon>Coleoptera</taxon>
        <taxon>Polyphaga</taxon>
        <taxon>Staphyliniformia</taxon>
        <taxon>Silphidae</taxon>
        <taxon>Nicrophorinae</taxon>
        <taxon>Nicrophorus</taxon>
    </lineage>
</organism>
<feature type="compositionally biased region" description="Basic residues" evidence="2">
    <location>
        <begin position="386"/>
        <end position="405"/>
    </location>
</feature>
<gene>
    <name evidence="4" type="primary">LOC108559619</name>
</gene>